<keyword evidence="3" id="KW-1185">Reference proteome</keyword>
<feature type="chain" id="PRO_5039930946" evidence="1">
    <location>
        <begin position="23"/>
        <end position="118"/>
    </location>
</feature>
<evidence type="ECO:0000256" key="1">
    <source>
        <dbReference type="SAM" id="SignalP"/>
    </source>
</evidence>
<protein>
    <submittedName>
        <fullName evidence="2">Uncharacterized protein</fullName>
    </submittedName>
</protein>
<dbReference type="EMBL" id="JADBJN010000004">
    <property type="protein sequence ID" value="KAG5667273.1"/>
    <property type="molecule type" value="Genomic_DNA"/>
</dbReference>
<dbReference type="AlphaFoldDB" id="A0A9J6BBN0"/>
<comment type="caution">
    <text evidence="2">The sequence shown here is derived from an EMBL/GenBank/DDBJ whole genome shotgun (WGS) entry which is preliminary data.</text>
</comment>
<dbReference type="Proteomes" id="UP001107558">
    <property type="component" value="Chromosome 4"/>
</dbReference>
<gene>
    <name evidence="2" type="ORF">PVAND_015260</name>
</gene>
<keyword evidence="1" id="KW-0732">Signal</keyword>
<reference evidence="2" key="1">
    <citation type="submission" date="2021-03" db="EMBL/GenBank/DDBJ databases">
        <title>Chromosome level genome of the anhydrobiotic midge Polypedilum vanderplanki.</title>
        <authorList>
            <person name="Yoshida Y."/>
            <person name="Kikawada T."/>
            <person name="Gusev O."/>
        </authorList>
    </citation>
    <scope>NUCLEOTIDE SEQUENCE</scope>
    <source>
        <strain evidence="2">NIAS01</strain>
        <tissue evidence="2">Whole body or cell culture</tissue>
    </source>
</reference>
<evidence type="ECO:0000313" key="3">
    <source>
        <dbReference type="Proteomes" id="UP001107558"/>
    </source>
</evidence>
<accession>A0A9J6BBN0</accession>
<feature type="signal peptide" evidence="1">
    <location>
        <begin position="1"/>
        <end position="22"/>
    </location>
</feature>
<sequence>MKTKSTVFFLLIIFSQIFFSKSAILSSEETDWIDNIIKVIKKSKSNTKLEVFDKIHKLIDDWMEDIKPGSLSRQECENEVAEAANSLNQDDVIKAVELKEFINGLIIKHEEKFAKENS</sequence>
<name>A0A9J6BBN0_POLVA</name>
<organism evidence="2 3">
    <name type="scientific">Polypedilum vanderplanki</name>
    <name type="common">Sleeping chironomid midge</name>
    <dbReference type="NCBI Taxonomy" id="319348"/>
    <lineage>
        <taxon>Eukaryota</taxon>
        <taxon>Metazoa</taxon>
        <taxon>Ecdysozoa</taxon>
        <taxon>Arthropoda</taxon>
        <taxon>Hexapoda</taxon>
        <taxon>Insecta</taxon>
        <taxon>Pterygota</taxon>
        <taxon>Neoptera</taxon>
        <taxon>Endopterygota</taxon>
        <taxon>Diptera</taxon>
        <taxon>Nematocera</taxon>
        <taxon>Chironomoidea</taxon>
        <taxon>Chironomidae</taxon>
        <taxon>Chironominae</taxon>
        <taxon>Polypedilum</taxon>
        <taxon>Polypedilum</taxon>
    </lineage>
</organism>
<evidence type="ECO:0000313" key="2">
    <source>
        <dbReference type="EMBL" id="KAG5667273.1"/>
    </source>
</evidence>
<proteinExistence type="predicted"/>